<comment type="caution">
    <text evidence="2">The sequence shown here is derived from an EMBL/GenBank/DDBJ whole genome shotgun (WGS) entry which is preliminary data.</text>
</comment>
<proteinExistence type="predicted"/>
<dbReference type="GO" id="GO:0032561">
    <property type="term" value="F:guanyl ribonucleotide binding"/>
    <property type="evidence" value="ECO:0007669"/>
    <property type="project" value="UniProtKB-ARBA"/>
</dbReference>
<dbReference type="Gene3D" id="3.30.70.240">
    <property type="match status" value="1"/>
</dbReference>
<reference evidence="3" key="1">
    <citation type="submission" date="2020-01" db="EMBL/GenBank/DDBJ databases">
        <title>'Steroidobacter agaridevorans' sp. nov., agar-degrading bacteria isolated from rhizosphere soils.</title>
        <authorList>
            <person name="Ikenaga M."/>
            <person name="Kataoka M."/>
            <person name="Murouchi A."/>
            <person name="Katsuragi S."/>
            <person name="Sakai M."/>
        </authorList>
    </citation>
    <scope>NUCLEOTIDE SEQUENCE [LARGE SCALE GENOMIC DNA]</scope>
    <source>
        <strain evidence="3">YU21-B</strain>
    </source>
</reference>
<organism evidence="2 3">
    <name type="scientific">Steroidobacter agaridevorans</name>
    <dbReference type="NCBI Taxonomy" id="2695856"/>
    <lineage>
        <taxon>Bacteria</taxon>
        <taxon>Pseudomonadati</taxon>
        <taxon>Pseudomonadota</taxon>
        <taxon>Gammaproteobacteria</taxon>
        <taxon>Steroidobacterales</taxon>
        <taxon>Steroidobacteraceae</taxon>
        <taxon>Steroidobacter</taxon>
    </lineage>
</organism>
<dbReference type="InterPro" id="IPR035647">
    <property type="entry name" value="EFG_III/V"/>
</dbReference>
<dbReference type="GO" id="GO:0017111">
    <property type="term" value="F:ribonucleoside triphosphate phosphatase activity"/>
    <property type="evidence" value="ECO:0007669"/>
    <property type="project" value="UniProtKB-ARBA"/>
</dbReference>
<accession>A0A829YK15</accession>
<dbReference type="Proteomes" id="UP000445000">
    <property type="component" value="Unassembled WGS sequence"/>
</dbReference>
<gene>
    <name evidence="2" type="ORF">GCM10011487_55700</name>
</gene>
<evidence type="ECO:0000259" key="1">
    <source>
        <dbReference type="SMART" id="SM00838"/>
    </source>
</evidence>
<name>A0A829YK15_9GAMM</name>
<dbReference type="SMART" id="SM00838">
    <property type="entry name" value="EFG_C"/>
    <property type="match status" value="1"/>
</dbReference>
<dbReference type="GO" id="GO:0043168">
    <property type="term" value="F:anion binding"/>
    <property type="evidence" value="ECO:0007669"/>
    <property type="project" value="UniProtKB-ARBA"/>
</dbReference>
<dbReference type="EMBL" id="BLJN01000006">
    <property type="protein sequence ID" value="GFE83570.1"/>
    <property type="molecule type" value="Genomic_DNA"/>
</dbReference>
<evidence type="ECO:0000313" key="3">
    <source>
        <dbReference type="Proteomes" id="UP000445000"/>
    </source>
</evidence>
<dbReference type="AlphaFoldDB" id="A0A829YK15"/>
<keyword evidence="3" id="KW-1185">Reference proteome</keyword>
<dbReference type="RefSeq" id="WP_161815176.1">
    <property type="nucleotide sequence ID" value="NZ_BLJN01000006.1"/>
</dbReference>
<dbReference type="SUPFAM" id="SSF54980">
    <property type="entry name" value="EF-G C-terminal domain-like"/>
    <property type="match status" value="1"/>
</dbReference>
<sequence>MLPDHPIETCCSHRGERFQFEFAQKALPLLPNDSAASYVPDARGLMIAAETEMALERPVRRLTDLYGEMVRIGPPTVRYRLGDRIEQPIMGLRVLCPPTCFERIREDLRLRRAAIMDAEVNRRFGIVRASAPLAVLLGYPDRFAEMTGGKGRLVMWLSHYEQLDDPPPAGIAA</sequence>
<feature type="domain" description="Elongation factor EFG" evidence="1">
    <location>
        <begin position="88"/>
        <end position="171"/>
    </location>
</feature>
<dbReference type="InterPro" id="IPR000640">
    <property type="entry name" value="EFG_V-like"/>
</dbReference>
<evidence type="ECO:0000313" key="2">
    <source>
        <dbReference type="EMBL" id="GFE83570.1"/>
    </source>
</evidence>
<dbReference type="Pfam" id="PF00679">
    <property type="entry name" value="EFG_C"/>
    <property type="match status" value="1"/>
</dbReference>
<protein>
    <recommendedName>
        <fullName evidence="1">Elongation factor EFG domain-containing protein</fullName>
    </recommendedName>
</protein>